<evidence type="ECO:0000256" key="2">
    <source>
        <dbReference type="SAM" id="Phobius"/>
    </source>
</evidence>
<evidence type="ECO:0000313" key="4">
    <source>
        <dbReference type="Proteomes" id="UP001337723"/>
    </source>
</evidence>
<protein>
    <submittedName>
        <fullName evidence="3">Uncharacterized protein</fullName>
    </submittedName>
</protein>
<dbReference type="EMBL" id="AP027266">
    <property type="protein sequence ID" value="BDW84342.1"/>
    <property type="molecule type" value="Genomic_DNA"/>
</dbReference>
<accession>A0AA48KH75</accession>
<reference evidence="3 4" key="1">
    <citation type="submission" date="2023-01" db="EMBL/GenBank/DDBJ databases">
        <title>Complete genome sequence of Roseicyclus marinus strain Dej080120_10.</title>
        <authorList>
            <person name="Ueki S."/>
            <person name="Maruyama F."/>
        </authorList>
    </citation>
    <scope>NUCLEOTIDE SEQUENCE [LARGE SCALE GENOMIC DNA]</scope>
    <source>
        <strain evidence="3 4">Dej080120_10</strain>
    </source>
</reference>
<dbReference type="KEGG" id="rmai:MACH21_05190"/>
<dbReference type="Proteomes" id="UP001337723">
    <property type="component" value="Chromosome"/>
</dbReference>
<proteinExistence type="predicted"/>
<dbReference type="AlphaFoldDB" id="A0AA48KH75"/>
<name>A0AA48KH75_9RHOB</name>
<keyword evidence="2" id="KW-0812">Transmembrane</keyword>
<feature type="region of interest" description="Disordered" evidence="1">
    <location>
        <begin position="59"/>
        <end position="88"/>
    </location>
</feature>
<dbReference type="RefSeq" id="WP_338274137.1">
    <property type="nucleotide sequence ID" value="NZ_AP027266.1"/>
</dbReference>
<sequence length="88" mass="9228">MRLSQISDEHPQDGTTAGQPELARPLSAGLRRSRIWSVLHLLGAGLFVLAMITHLAQAQPDSAPSPTGAGAAQSPSSERALPSDPHKI</sequence>
<feature type="transmembrane region" description="Helical" evidence="2">
    <location>
        <begin position="35"/>
        <end position="56"/>
    </location>
</feature>
<gene>
    <name evidence="3" type="ORF">MACH21_05190</name>
</gene>
<evidence type="ECO:0000256" key="1">
    <source>
        <dbReference type="SAM" id="MobiDB-lite"/>
    </source>
</evidence>
<organism evidence="3 4">
    <name type="scientific">Roseicyclus marinus</name>
    <dbReference type="NCBI Taxonomy" id="2161673"/>
    <lineage>
        <taxon>Bacteria</taxon>
        <taxon>Pseudomonadati</taxon>
        <taxon>Pseudomonadota</taxon>
        <taxon>Alphaproteobacteria</taxon>
        <taxon>Rhodobacterales</taxon>
        <taxon>Roseobacteraceae</taxon>
        <taxon>Roseicyclus</taxon>
    </lineage>
</organism>
<feature type="region of interest" description="Disordered" evidence="1">
    <location>
        <begin position="1"/>
        <end position="25"/>
    </location>
</feature>
<evidence type="ECO:0000313" key="3">
    <source>
        <dbReference type="EMBL" id="BDW84342.1"/>
    </source>
</evidence>
<keyword evidence="4" id="KW-1185">Reference proteome</keyword>
<keyword evidence="2" id="KW-0472">Membrane</keyword>
<keyword evidence="2" id="KW-1133">Transmembrane helix</keyword>